<sequence>MLGLLVIFLWSRGSAFLKKSPPRIPEIVLPEDIVLKIAAAFRIEINRGFFVLREIASGKDLKTFLGAIAGLWIISVLGSSFNFLTLFYLSFLLLHTVPVLYEKYDEKIDALAEKAEAEIKKQYAVFEVKVLSKIPLGPLKGKLA</sequence>
<keyword evidence="5 6" id="KW-0472">Membrane</keyword>
<comment type="caution">
    <text evidence="9">The sequence shown here is derived from an EMBL/GenBank/DDBJ whole genome shotgun (WGS) entry which is preliminary data.</text>
</comment>
<organism evidence="9 10">
    <name type="scientific">Lithospermum erythrorhizon</name>
    <name type="common">Purple gromwell</name>
    <name type="synonym">Lithospermum officinale var. erythrorhizon</name>
    <dbReference type="NCBI Taxonomy" id="34254"/>
    <lineage>
        <taxon>Eukaryota</taxon>
        <taxon>Viridiplantae</taxon>
        <taxon>Streptophyta</taxon>
        <taxon>Embryophyta</taxon>
        <taxon>Tracheophyta</taxon>
        <taxon>Spermatophyta</taxon>
        <taxon>Magnoliopsida</taxon>
        <taxon>eudicotyledons</taxon>
        <taxon>Gunneridae</taxon>
        <taxon>Pentapetalae</taxon>
        <taxon>asterids</taxon>
        <taxon>lamiids</taxon>
        <taxon>Boraginales</taxon>
        <taxon>Boraginaceae</taxon>
        <taxon>Boraginoideae</taxon>
        <taxon>Lithospermeae</taxon>
        <taxon>Lithospermum</taxon>
    </lineage>
</organism>
<keyword evidence="4 6" id="KW-1133">Transmembrane helix</keyword>
<proteinExistence type="predicted"/>
<dbReference type="EMBL" id="BAABME010027416">
    <property type="protein sequence ID" value="GAA0175541.1"/>
    <property type="molecule type" value="Genomic_DNA"/>
</dbReference>
<accession>A0AAV3RIG1</accession>
<feature type="domain" description="Reticulon" evidence="8">
    <location>
        <begin position="1"/>
        <end position="144"/>
    </location>
</feature>
<dbReference type="PROSITE" id="PS50845">
    <property type="entry name" value="RETICULON"/>
    <property type="match status" value="1"/>
</dbReference>
<dbReference type="InterPro" id="IPR045064">
    <property type="entry name" value="Reticulon-like"/>
</dbReference>
<evidence type="ECO:0000256" key="4">
    <source>
        <dbReference type="ARBA" id="ARBA00022989"/>
    </source>
</evidence>
<dbReference type="InterPro" id="IPR003388">
    <property type="entry name" value="Reticulon"/>
</dbReference>
<dbReference type="PANTHER" id="PTHR10994">
    <property type="entry name" value="RETICULON"/>
    <property type="match status" value="1"/>
</dbReference>
<evidence type="ECO:0000256" key="6">
    <source>
        <dbReference type="RuleBase" id="RU363132"/>
    </source>
</evidence>
<keyword evidence="7" id="KW-0732">Signal</keyword>
<dbReference type="Proteomes" id="UP001454036">
    <property type="component" value="Unassembled WGS sequence"/>
</dbReference>
<name>A0AAV3RIG1_LITER</name>
<gene>
    <name evidence="9" type="ORF">LIER_41933</name>
</gene>
<dbReference type="GO" id="GO:0009617">
    <property type="term" value="P:response to bacterium"/>
    <property type="evidence" value="ECO:0007669"/>
    <property type="project" value="InterPro"/>
</dbReference>
<dbReference type="AlphaFoldDB" id="A0AAV3RIG1"/>
<dbReference type="GO" id="GO:0005789">
    <property type="term" value="C:endoplasmic reticulum membrane"/>
    <property type="evidence" value="ECO:0007669"/>
    <property type="project" value="UniProtKB-SubCell"/>
</dbReference>
<evidence type="ECO:0000256" key="7">
    <source>
        <dbReference type="SAM" id="SignalP"/>
    </source>
</evidence>
<evidence type="ECO:0000313" key="10">
    <source>
        <dbReference type="Proteomes" id="UP001454036"/>
    </source>
</evidence>
<feature type="chain" id="PRO_5043517370" description="Reticulon-like protein" evidence="7">
    <location>
        <begin position="16"/>
        <end position="144"/>
    </location>
</feature>
<dbReference type="Pfam" id="PF02453">
    <property type="entry name" value="Reticulon"/>
    <property type="match status" value="1"/>
</dbReference>
<comment type="subcellular location">
    <subcellularLocation>
        <location evidence="1 6">Endoplasmic reticulum membrane</location>
        <topology evidence="1 6">Multi-pass membrane protein</topology>
    </subcellularLocation>
</comment>
<keyword evidence="10" id="KW-1185">Reference proteome</keyword>
<feature type="transmembrane region" description="Helical" evidence="6">
    <location>
        <begin position="64"/>
        <end position="91"/>
    </location>
</feature>
<evidence type="ECO:0000259" key="8">
    <source>
        <dbReference type="PROSITE" id="PS50845"/>
    </source>
</evidence>
<evidence type="ECO:0000256" key="2">
    <source>
        <dbReference type="ARBA" id="ARBA00022692"/>
    </source>
</evidence>
<evidence type="ECO:0000256" key="5">
    <source>
        <dbReference type="ARBA" id="ARBA00023136"/>
    </source>
</evidence>
<evidence type="ECO:0000256" key="3">
    <source>
        <dbReference type="ARBA" id="ARBA00022824"/>
    </source>
</evidence>
<evidence type="ECO:0000313" key="9">
    <source>
        <dbReference type="EMBL" id="GAA0175541.1"/>
    </source>
</evidence>
<evidence type="ECO:0000256" key="1">
    <source>
        <dbReference type="ARBA" id="ARBA00004477"/>
    </source>
</evidence>
<keyword evidence="3 6" id="KW-0256">Endoplasmic reticulum</keyword>
<feature type="signal peptide" evidence="7">
    <location>
        <begin position="1"/>
        <end position="15"/>
    </location>
</feature>
<dbReference type="PANTHER" id="PTHR10994:SF144">
    <property type="entry name" value="RETICULON-LIKE PROTEIN"/>
    <property type="match status" value="1"/>
</dbReference>
<keyword evidence="2 6" id="KW-0812">Transmembrane</keyword>
<reference evidence="9 10" key="1">
    <citation type="submission" date="2024-01" db="EMBL/GenBank/DDBJ databases">
        <title>The complete chloroplast genome sequence of Lithospermum erythrorhizon: insights into the phylogenetic relationship among Boraginaceae species and the maternal lineages of purple gromwells.</title>
        <authorList>
            <person name="Okada T."/>
            <person name="Watanabe K."/>
        </authorList>
    </citation>
    <scope>NUCLEOTIDE SEQUENCE [LARGE SCALE GENOMIC DNA]</scope>
</reference>
<protein>
    <recommendedName>
        <fullName evidence="6">Reticulon-like protein</fullName>
    </recommendedName>
</protein>
<comment type="caution">
    <text evidence="6">Lacks conserved residue(s) required for the propagation of feature annotation.</text>
</comment>